<feature type="domain" description="Glycosyltransferase 2-like" evidence="1">
    <location>
        <begin position="6"/>
        <end position="133"/>
    </location>
</feature>
<dbReference type="EMBL" id="BMJS01000039">
    <property type="protein sequence ID" value="GGG06059.1"/>
    <property type="molecule type" value="Genomic_DNA"/>
</dbReference>
<evidence type="ECO:0000259" key="1">
    <source>
        <dbReference type="Pfam" id="PF00535"/>
    </source>
</evidence>
<comment type="caution">
    <text evidence="2">The sequence shown here is derived from an EMBL/GenBank/DDBJ whole genome shotgun (WGS) entry which is preliminary data.</text>
</comment>
<dbReference type="PANTHER" id="PTHR10859">
    <property type="entry name" value="GLYCOSYL TRANSFERASE"/>
    <property type="match status" value="1"/>
</dbReference>
<sequence length="252" mass="29130">MKPAFLIPVYNHGDTLEQVVSALQSYGLTCLIVDDGSDDETKSFIADIIAQFDWVKSISLPQNGGKGAAILAGFEWLLANGYTHALQVDADNQHDLADISKFLQMAYDMPDCLISGMPIYDQSIPKSRLHGRKITNFWVAIETWSKSLTESMCGFRVYPLQALQPILSKIRGMRMDFDIEILIKAYWQGVDINYIPTKVIYPVGGRSHFRLWRDNLRISWLHTRLFFGMFYHMPRHYFKYRKRKKCKIKKHA</sequence>
<dbReference type="Proteomes" id="UP000636949">
    <property type="component" value="Unassembled WGS sequence"/>
</dbReference>
<dbReference type="Pfam" id="PF00535">
    <property type="entry name" value="Glycos_transf_2"/>
    <property type="match status" value="1"/>
</dbReference>
<name>A0A8J2Z6J4_9GAMM</name>
<dbReference type="InterPro" id="IPR001173">
    <property type="entry name" value="Glyco_trans_2-like"/>
</dbReference>
<accession>A0A8J2Z6J4</accession>
<evidence type="ECO:0000313" key="3">
    <source>
        <dbReference type="Proteomes" id="UP000636949"/>
    </source>
</evidence>
<reference evidence="2" key="2">
    <citation type="submission" date="2020-09" db="EMBL/GenBank/DDBJ databases">
        <authorList>
            <person name="Sun Q."/>
            <person name="Zhou Y."/>
        </authorList>
    </citation>
    <scope>NUCLEOTIDE SEQUENCE</scope>
    <source>
        <strain evidence="2">CGMCC 1.15758</strain>
    </source>
</reference>
<dbReference type="GO" id="GO:0006487">
    <property type="term" value="P:protein N-linked glycosylation"/>
    <property type="evidence" value="ECO:0007669"/>
    <property type="project" value="TreeGrafter"/>
</dbReference>
<dbReference type="OrthoDB" id="9808633at2"/>
<dbReference type="AlphaFoldDB" id="A0A8J2Z6J4"/>
<dbReference type="Gene3D" id="3.90.550.10">
    <property type="entry name" value="Spore Coat Polysaccharide Biosynthesis Protein SpsA, Chain A"/>
    <property type="match status" value="1"/>
</dbReference>
<dbReference type="InterPro" id="IPR029044">
    <property type="entry name" value="Nucleotide-diphossugar_trans"/>
</dbReference>
<dbReference type="RefSeq" id="WP_117003743.1">
    <property type="nucleotide sequence ID" value="NZ_BMJS01000039.1"/>
</dbReference>
<organism evidence="2 3">
    <name type="scientific">Cysteiniphilum litorale</name>
    <dbReference type="NCBI Taxonomy" id="2056700"/>
    <lineage>
        <taxon>Bacteria</taxon>
        <taxon>Pseudomonadati</taxon>
        <taxon>Pseudomonadota</taxon>
        <taxon>Gammaproteobacteria</taxon>
        <taxon>Thiotrichales</taxon>
        <taxon>Fastidiosibacteraceae</taxon>
        <taxon>Cysteiniphilum</taxon>
    </lineage>
</organism>
<reference evidence="2" key="1">
    <citation type="journal article" date="2014" name="Int. J. Syst. Evol. Microbiol.">
        <title>Complete genome sequence of Corynebacterium casei LMG S-19264T (=DSM 44701T), isolated from a smear-ripened cheese.</title>
        <authorList>
            <consortium name="US DOE Joint Genome Institute (JGI-PGF)"/>
            <person name="Walter F."/>
            <person name="Albersmeier A."/>
            <person name="Kalinowski J."/>
            <person name="Ruckert C."/>
        </authorList>
    </citation>
    <scope>NUCLEOTIDE SEQUENCE</scope>
    <source>
        <strain evidence="2">CGMCC 1.15758</strain>
    </source>
</reference>
<keyword evidence="3" id="KW-1185">Reference proteome</keyword>
<dbReference type="SUPFAM" id="SSF53448">
    <property type="entry name" value="Nucleotide-diphospho-sugar transferases"/>
    <property type="match status" value="1"/>
</dbReference>
<dbReference type="CDD" id="cd04179">
    <property type="entry name" value="DPM_DPG-synthase_like"/>
    <property type="match status" value="1"/>
</dbReference>
<gene>
    <name evidence="2" type="ORF">GCM10010995_24430</name>
</gene>
<dbReference type="PANTHER" id="PTHR10859:SF91">
    <property type="entry name" value="DOLICHYL-PHOSPHATE BETA-GLUCOSYLTRANSFERASE"/>
    <property type="match status" value="1"/>
</dbReference>
<proteinExistence type="predicted"/>
<protein>
    <recommendedName>
        <fullName evidence="1">Glycosyltransferase 2-like domain-containing protein</fullName>
    </recommendedName>
</protein>
<evidence type="ECO:0000313" key="2">
    <source>
        <dbReference type="EMBL" id="GGG06059.1"/>
    </source>
</evidence>